<feature type="transmembrane region" description="Helical" evidence="1">
    <location>
        <begin position="196"/>
        <end position="215"/>
    </location>
</feature>
<evidence type="ECO:0000256" key="1">
    <source>
        <dbReference type="SAM" id="Phobius"/>
    </source>
</evidence>
<reference evidence="2 4" key="2">
    <citation type="submission" date="2018-11" db="EMBL/GenBank/DDBJ databases">
        <authorList>
            <consortium name="Pathogen Informatics"/>
        </authorList>
    </citation>
    <scope>NUCLEOTIDE SEQUENCE [LARGE SCALE GENOMIC DNA]</scope>
</reference>
<dbReference type="WBParaSite" id="DME_0000173801-mRNA-1">
    <property type="protein sequence ID" value="DME_0000173801-mRNA-1"/>
    <property type="gene ID" value="DME_0000173801"/>
</dbReference>
<feature type="transmembrane region" description="Helical" evidence="1">
    <location>
        <begin position="37"/>
        <end position="58"/>
    </location>
</feature>
<name>A0A0N4U4M0_DRAME</name>
<evidence type="ECO:0000313" key="2">
    <source>
        <dbReference type="EMBL" id="VDN56125.1"/>
    </source>
</evidence>
<proteinExistence type="predicted"/>
<dbReference type="AlphaFoldDB" id="A0A0N4U4M0"/>
<evidence type="ECO:0000313" key="3">
    <source>
        <dbReference type="Proteomes" id="UP000038040"/>
    </source>
</evidence>
<keyword evidence="1" id="KW-0812">Transmembrane</keyword>
<feature type="transmembrane region" description="Helical" evidence="1">
    <location>
        <begin position="138"/>
        <end position="158"/>
    </location>
</feature>
<feature type="transmembrane region" description="Helical" evidence="1">
    <location>
        <begin position="170"/>
        <end position="190"/>
    </location>
</feature>
<feature type="transmembrane region" description="Helical" evidence="1">
    <location>
        <begin position="12"/>
        <end position="31"/>
    </location>
</feature>
<reference evidence="5" key="1">
    <citation type="submission" date="2017-02" db="UniProtKB">
        <authorList>
            <consortium name="WormBaseParasite"/>
        </authorList>
    </citation>
    <scope>IDENTIFICATION</scope>
</reference>
<dbReference type="Proteomes" id="UP000274756">
    <property type="component" value="Unassembled WGS sequence"/>
</dbReference>
<feature type="transmembrane region" description="Helical" evidence="1">
    <location>
        <begin position="65"/>
        <end position="86"/>
    </location>
</feature>
<dbReference type="EMBL" id="UYYG01001154">
    <property type="protein sequence ID" value="VDN56125.1"/>
    <property type="molecule type" value="Genomic_DNA"/>
</dbReference>
<protein>
    <submittedName>
        <fullName evidence="5">7TM_GPCR_Srx domain-containing protein</fullName>
    </submittedName>
</protein>
<keyword evidence="1" id="KW-0472">Membrane</keyword>
<evidence type="ECO:0000313" key="5">
    <source>
        <dbReference type="WBParaSite" id="DME_0000173801-mRNA-1"/>
    </source>
</evidence>
<keyword evidence="1" id="KW-1133">Transmembrane helix</keyword>
<keyword evidence="4" id="KW-1185">Reference proteome</keyword>
<feature type="transmembrane region" description="Helical" evidence="1">
    <location>
        <begin position="227"/>
        <end position="247"/>
    </location>
</feature>
<sequence>PCFAKNSFHRPKYAFCAIEACEFILGVAHLLLCLPFFPFFVPIISGVFGLITAIHAFFLRYPNRIDFILFCCSTLLGFALLVISIIESFCGIEKTISISKGICFGIAYRTVTLRDSCNDLLQFFHKTLEDKISHLASIRFFVTIVIAILAIGKIFLLFKSRNFRFNIRSFHVQFVNALLMIPVAFLHHRYCCTYFYVWPSLAVSFYAILQSFVAWKCKFCELFTNTINLIGSALGMLLIAIASFGIFCTFERLFHFATDLFPFYRYCEWPLSEYNYCYRVLDFQSPYNEWNNQSIFSEIIVIQLTVYMLIYISATAQLILSLKLLFC</sequence>
<gene>
    <name evidence="2" type="ORF">DME_LOCUS6098</name>
</gene>
<accession>A0A0N4U4M0</accession>
<evidence type="ECO:0000313" key="4">
    <source>
        <dbReference type="Proteomes" id="UP000274756"/>
    </source>
</evidence>
<dbReference type="Proteomes" id="UP000038040">
    <property type="component" value="Unplaced"/>
</dbReference>
<dbReference type="OrthoDB" id="5818482at2759"/>
<organism evidence="3 5">
    <name type="scientific">Dracunculus medinensis</name>
    <name type="common">Guinea worm</name>
    <dbReference type="NCBI Taxonomy" id="318479"/>
    <lineage>
        <taxon>Eukaryota</taxon>
        <taxon>Metazoa</taxon>
        <taxon>Ecdysozoa</taxon>
        <taxon>Nematoda</taxon>
        <taxon>Chromadorea</taxon>
        <taxon>Rhabditida</taxon>
        <taxon>Spirurina</taxon>
        <taxon>Dracunculoidea</taxon>
        <taxon>Dracunculidae</taxon>
        <taxon>Dracunculus</taxon>
    </lineage>
</organism>
<feature type="transmembrane region" description="Helical" evidence="1">
    <location>
        <begin position="300"/>
        <end position="326"/>
    </location>
</feature>